<dbReference type="AlphaFoldDB" id="A0A2P8CKH9"/>
<dbReference type="Proteomes" id="UP000240621">
    <property type="component" value="Unassembled WGS sequence"/>
</dbReference>
<protein>
    <submittedName>
        <fullName evidence="2">Uncharacterized protein DUF2851</fullName>
    </submittedName>
</protein>
<evidence type="ECO:0000313" key="4">
    <source>
        <dbReference type="Proteomes" id="UP000396862"/>
    </source>
</evidence>
<dbReference type="RefSeq" id="WP_106540505.1">
    <property type="nucleotide sequence ID" value="NZ_BLAU01000001.1"/>
</dbReference>
<dbReference type="EMBL" id="PYGC01000001">
    <property type="protein sequence ID" value="PSK85462.1"/>
    <property type="molecule type" value="Genomic_DNA"/>
</dbReference>
<organism evidence="2 3">
    <name type="scientific">Prolixibacter denitrificans</name>
    <dbReference type="NCBI Taxonomy" id="1541063"/>
    <lineage>
        <taxon>Bacteria</taxon>
        <taxon>Pseudomonadati</taxon>
        <taxon>Bacteroidota</taxon>
        <taxon>Bacteroidia</taxon>
        <taxon>Marinilabiliales</taxon>
        <taxon>Prolixibacteraceae</taxon>
        <taxon>Prolixibacter</taxon>
    </lineage>
</organism>
<accession>A0A2P8CKH9</accession>
<dbReference type="OrthoDB" id="1005072at2"/>
<evidence type="ECO:0000313" key="1">
    <source>
        <dbReference type="EMBL" id="GET20082.1"/>
    </source>
</evidence>
<evidence type="ECO:0000313" key="2">
    <source>
        <dbReference type="EMBL" id="PSK85462.1"/>
    </source>
</evidence>
<evidence type="ECO:0000313" key="3">
    <source>
        <dbReference type="Proteomes" id="UP000240621"/>
    </source>
</evidence>
<sequence length="425" mass="49699">MKEEFLHFIWKHRLYQTRQQKTIGGEPVEILQPGMHNLHAGPDFSEARIQIGDTLWVGSVEIHQKSSDWNRHGHQEDPAYNNVILHVVAEHDEPVKNALDAELPTFVLKWADTIERNYQELTESKDWVACASRLFRIDPFRVKFFLNSVMIERLKEKTGVVDELLQDTNGDWGETFYRMLARGFGFKVNAQPFEMVVRSLPQKVLAHHHDSLMQTEALLFGQAGLLGEELFADNYYLQLRKEYRFLAGKYSLRPIEGHLWKFMRMRPVNFPTIRLAQFARLIYNSQGLLGKLLEAKNMDEIRGWFQVVASPYWDTHYHFNRESPRRKKKLGEQALRLLVINVIVPFYFLYGENQNKLYLKNRALQLLEDLPAEDNMVIRKWTVSGIEADNALESQALLHLKSRYCELKRCLSCGIGHKIILHEPL</sequence>
<reference evidence="1 4" key="2">
    <citation type="submission" date="2019-10" db="EMBL/GenBank/DDBJ databases">
        <title>Prolixibacter strains distinguished by the presence of nitrate reductase genes were adept at nitrate-dependent anaerobic corrosion of metallic iron and carbon steel.</title>
        <authorList>
            <person name="Iino T."/>
            <person name="Shono N."/>
            <person name="Ito K."/>
            <person name="Nakamura R."/>
            <person name="Sueoka K."/>
            <person name="Harayama S."/>
            <person name="Ohkuma M."/>
        </authorList>
    </citation>
    <scope>NUCLEOTIDE SEQUENCE [LARGE SCALE GENOMIC DNA]</scope>
    <source>
        <strain evidence="1 4">MIC1-1</strain>
    </source>
</reference>
<dbReference type="InterPro" id="IPR021272">
    <property type="entry name" value="DUF2851"/>
</dbReference>
<gene>
    <name evidence="2" type="ORF">CLV93_101418</name>
    <name evidence="1" type="ORF">JCM18694_03280</name>
</gene>
<proteinExistence type="predicted"/>
<dbReference type="EMBL" id="BLAU01000001">
    <property type="protein sequence ID" value="GET20082.1"/>
    <property type="molecule type" value="Genomic_DNA"/>
</dbReference>
<dbReference type="Pfam" id="PF11013">
    <property type="entry name" value="DUF2851"/>
    <property type="match status" value="1"/>
</dbReference>
<keyword evidence="4" id="KW-1185">Reference proteome</keyword>
<name>A0A2P8CKH9_9BACT</name>
<comment type="caution">
    <text evidence="2">The sequence shown here is derived from an EMBL/GenBank/DDBJ whole genome shotgun (WGS) entry which is preliminary data.</text>
</comment>
<dbReference type="Proteomes" id="UP000396862">
    <property type="component" value="Unassembled WGS sequence"/>
</dbReference>
<reference evidence="2 3" key="1">
    <citation type="submission" date="2018-03" db="EMBL/GenBank/DDBJ databases">
        <title>Genomic Encyclopedia of Archaeal and Bacterial Type Strains, Phase II (KMG-II): from individual species to whole genera.</title>
        <authorList>
            <person name="Goeker M."/>
        </authorList>
    </citation>
    <scope>NUCLEOTIDE SEQUENCE [LARGE SCALE GENOMIC DNA]</scope>
    <source>
        <strain evidence="2 3">DSM 27267</strain>
    </source>
</reference>